<feature type="domain" description="3'-5' exonuclease" evidence="11">
    <location>
        <begin position="162"/>
        <end position="285"/>
    </location>
</feature>
<keyword evidence="7" id="KW-0539">Nucleus</keyword>
<gene>
    <name evidence="12" type="ORF">LSCM1_01582</name>
</gene>
<dbReference type="EMBL" id="JAFEUZ010000031">
    <property type="protein sequence ID" value="KAG5471490.1"/>
    <property type="molecule type" value="Genomic_DNA"/>
</dbReference>
<dbReference type="Pfam" id="PF01612">
    <property type="entry name" value="DNA_pol_A_exo1"/>
    <property type="match status" value="1"/>
</dbReference>
<feature type="compositionally biased region" description="Basic and acidic residues" evidence="10">
    <location>
        <begin position="643"/>
        <end position="653"/>
    </location>
</feature>
<keyword evidence="2" id="KW-0540">Nuclease</keyword>
<evidence type="ECO:0000313" key="13">
    <source>
        <dbReference type="Proteomes" id="UP000673552"/>
    </source>
</evidence>
<evidence type="ECO:0000256" key="1">
    <source>
        <dbReference type="ARBA" id="ARBA00004123"/>
    </source>
</evidence>
<evidence type="ECO:0000259" key="11">
    <source>
        <dbReference type="Pfam" id="PF01612"/>
    </source>
</evidence>
<dbReference type="GeneID" id="92511697"/>
<evidence type="ECO:0000256" key="8">
    <source>
        <dbReference type="ARBA" id="ARBA00040531"/>
    </source>
</evidence>
<dbReference type="GO" id="GO:0046872">
    <property type="term" value="F:metal ion binding"/>
    <property type="evidence" value="ECO:0007669"/>
    <property type="project" value="UniProtKB-KW"/>
</dbReference>
<dbReference type="KEGG" id="lmat:92511697"/>
<evidence type="ECO:0000256" key="3">
    <source>
        <dbReference type="ARBA" id="ARBA00022723"/>
    </source>
</evidence>
<keyword evidence="6" id="KW-0460">Magnesium</keyword>
<evidence type="ECO:0000256" key="6">
    <source>
        <dbReference type="ARBA" id="ARBA00022842"/>
    </source>
</evidence>
<name>A0A836H6V1_9TRYP</name>
<organism evidence="12 13">
    <name type="scientific">Leishmania martiniquensis</name>
    <dbReference type="NCBI Taxonomy" id="1580590"/>
    <lineage>
        <taxon>Eukaryota</taxon>
        <taxon>Discoba</taxon>
        <taxon>Euglenozoa</taxon>
        <taxon>Kinetoplastea</taxon>
        <taxon>Metakinetoplastina</taxon>
        <taxon>Trypanosomatida</taxon>
        <taxon>Trypanosomatidae</taxon>
        <taxon>Leishmaniinae</taxon>
        <taxon>Leishmania</taxon>
    </lineage>
</organism>
<accession>A0A836H6V1</accession>
<reference evidence="13" key="2">
    <citation type="journal article" date="2021" name="Sci. Data">
        <title>Chromosome-scale genome sequencing, assembly and annotation of six genomes from subfamily Leishmaniinae.</title>
        <authorList>
            <person name="Almutairi H."/>
            <person name="Urbaniak M.D."/>
            <person name="Bates M.D."/>
            <person name="Jariyapan N."/>
            <person name="Kwakye-Nuako G."/>
            <person name="Thomaz Soccol V."/>
            <person name="Al-Salem W.S."/>
            <person name="Dillon R.J."/>
            <person name="Bates P.A."/>
            <person name="Gatherer D."/>
        </authorList>
    </citation>
    <scope>NUCLEOTIDE SEQUENCE [LARGE SCALE GENOMIC DNA]</scope>
</reference>
<protein>
    <recommendedName>
        <fullName evidence="8">3'-5' exonuclease</fullName>
    </recommendedName>
    <alternativeName>
        <fullName evidence="9">Werner Syndrome-like exonuclease</fullName>
    </alternativeName>
</protein>
<evidence type="ECO:0000256" key="4">
    <source>
        <dbReference type="ARBA" id="ARBA00022801"/>
    </source>
</evidence>
<feature type="region of interest" description="Disordered" evidence="10">
    <location>
        <begin position="643"/>
        <end position="667"/>
    </location>
</feature>
<dbReference type="AlphaFoldDB" id="A0A836H6V1"/>
<dbReference type="PANTHER" id="PTHR13620">
    <property type="entry name" value="3-5 EXONUCLEASE"/>
    <property type="match status" value="1"/>
</dbReference>
<dbReference type="GO" id="GO:0005634">
    <property type="term" value="C:nucleus"/>
    <property type="evidence" value="ECO:0007669"/>
    <property type="project" value="UniProtKB-SubCell"/>
</dbReference>
<dbReference type="OrthoDB" id="1920326at2759"/>
<keyword evidence="5" id="KW-0269">Exonuclease</keyword>
<dbReference type="Gene3D" id="3.30.420.10">
    <property type="entry name" value="Ribonuclease H-like superfamily/Ribonuclease H"/>
    <property type="match status" value="1"/>
</dbReference>
<keyword evidence="4" id="KW-0378">Hydrolase</keyword>
<dbReference type="GO" id="GO:0003676">
    <property type="term" value="F:nucleic acid binding"/>
    <property type="evidence" value="ECO:0007669"/>
    <property type="project" value="InterPro"/>
</dbReference>
<dbReference type="SUPFAM" id="SSF53098">
    <property type="entry name" value="Ribonuclease H-like"/>
    <property type="match status" value="1"/>
</dbReference>
<evidence type="ECO:0000256" key="9">
    <source>
        <dbReference type="ARBA" id="ARBA00042761"/>
    </source>
</evidence>
<evidence type="ECO:0000256" key="7">
    <source>
        <dbReference type="ARBA" id="ARBA00023242"/>
    </source>
</evidence>
<evidence type="ECO:0000256" key="5">
    <source>
        <dbReference type="ARBA" id="ARBA00022839"/>
    </source>
</evidence>
<comment type="caution">
    <text evidence="12">The sequence shown here is derived from an EMBL/GenBank/DDBJ whole genome shotgun (WGS) entry which is preliminary data.</text>
</comment>
<dbReference type="Proteomes" id="UP000673552">
    <property type="component" value="Unassembled WGS sequence"/>
</dbReference>
<dbReference type="InterPro" id="IPR012337">
    <property type="entry name" value="RNaseH-like_sf"/>
</dbReference>
<sequence>MAAAQSAILGVLDRAATPRMRRRVVIDPIWRVIDAHEYRSLWRLLCAEAASYGFVGFDMEWTTRLQAPDADDDDSGPLKKRGAPGKWKARRLAGPVATIQLSTYSCTVLLKWIHLHALAAGGSADVFHDPFAPASAQWPRYREGQRQNPEALLREVYTNTLHLIQDHRIFKVGVGIHGDEVKLNRDYPAVRLRSAVDLVELADACLPETVLDYSRQRTNEEVTVVQRDSLRSLKSMCSALTGRQLGKGMAVVMSDWGSCHGALTPLQVEYATEDAEASYDVCVAILKGGGFIVDNPASAGHSPNAPTHLPWSSVRGLDCREVLACCATEPMSAFNCASTALNNAENIEGGILCNGIRTDEGALVSTRSCTAAADVEDEADLRWCKGRERPYYDNISVFDPAMQLVFTVDKTKADWYVRKKGLARVLQWRTPAGVILSEDERLTLADAADGWEMAAIQLSFAPNFARFNDVHIPRNMDYFRQPKENICVVCGSGVSLVRFAVVPLMYRRFFPSVYMSHNSYDLLLLCAHCFAKSRRLYDRLRESVAKDFGIPLIRLRAKQREEYVDAMRQMEQKIDVLGAAYEGAKGGVFSTPEHEDVPERDCDLHPRLRLRGMKDFLSLTEHREILDKVFSFAKALHHHYESLRGQREARDSGGGDVDEESVVASSGDAHCRLEMPARSKRSNRRHGQKVGTARATALTLLPEERRTMMIDYLKTHASVYPFFAGRRDEDSGEGGRQLQDAVFRAESDGAGSAQGVRFILTGVAEAPAAAGHVCRDSTEVQYGNSSRSVLTRYWVSKHPELLTLLPALTRAEERLRQVVDSGEVREADGGVALRNSPPADSAADNEVSEVPHVDSHAFLVVRLLLEKYFYVSSPAKTGEHAVGQFIFRWRSRFVEHMQPQHLPRGWTPGDGILR</sequence>
<evidence type="ECO:0000256" key="10">
    <source>
        <dbReference type="SAM" id="MobiDB-lite"/>
    </source>
</evidence>
<reference evidence="13" key="1">
    <citation type="journal article" date="2021" name="Microbiol. Resour. Announc.">
        <title>LGAAP: Leishmaniinae Genome Assembly and Annotation Pipeline.</title>
        <authorList>
            <person name="Almutairi H."/>
            <person name="Urbaniak M.D."/>
            <person name="Bates M.D."/>
            <person name="Jariyapan N."/>
            <person name="Kwakye-Nuako G."/>
            <person name="Thomaz-Soccol V."/>
            <person name="Al-Salem W.S."/>
            <person name="Dillon R.J."/>
            <person name="Bates P.A."/>
            <person name="Gatherer D."/>
        </authorList>
    </citation>
    <scope>NUCLEOTIDE SEQUENCE [LARGE SCALE GENOMIC DNA]</scope>
</reference>
<keyword evidence="13" id="KW-1185">Reference proteome</keyword>
<dbReference type="GO" id="GO:0006139">
    <property type="term" value="P:nucleobase-containing compound metabolic process"/>
    <property type="evidence" value="ECO:0007669"/>
    <property type="project" value="InterPro"/>
</dbReference>
<evidence type="ECO:0000256" key="2">
    <source>
        <dbReference type="ARBA" id="ARBA00022722"/>
    </source>
</evidence>
<proteinExistence type="predicted"/>
<dbReference type="RefSeq" id="XP_067176464.1">
    <property type="nucleotide sequence ID" value="XM_067319185.1"/>
</dbReference>
<dbReference type="InterPro" id="IPR002562">
    <property type="entry name" value="3'-5'_exonuclease_dom"/>
</dbReference>
<dbReference type="PANTHER" id="PTHR13620:SF109">
    <property type="entry name" value="3'-5' EXONUCLEASE"/>
    <property type="match status" value="1"/>
</dbReference>
<evidence type="ECO:0000313" key="12">
    <source>
        <dbReference type="EMBL" id="KAG5471490.1"/>
    </source>
</evidence>
<comment type="subcellular location">
    <subcellularLocation>
        <location evidence="1">Nucleus</location>
    </subcellularLocation>
</comment>
<dbReference type="GO" id="GO:0008408">
    <property type="term" value="F:3'-5' exonuclease activity"/>
    <property type="evidence" value="ECO:0007669"/>
    <property type="project" value="InterPro"/>
</dbReference>
<dbReference type="InterPro" id="IPR036397">
    <property type="entry name" value="RNaseH_sf"/>
</dbReference>
<keyword evidence="3" id="KW-0479">Metal-binding</keyword>
<dbReference type="InterPro" id="IPR051132">
    <property type="entry name" value="3-5_Exonuclease_domain"/>
</dbReference>